<evidence type="ECO:0000313" key="2">
    <source>
        <dbReference type="Proteomes" id="UP000327493"/>
    </source>
</evidence>
<accession>A0A5J5CTI1</accession>
<keyword evidence="2" id="KW-1185">Reference proteome</keyword>
<protein>
    <submittedName>
        <fullName evidence="1">Uncharacterized protein</fullName>
    </submittedName>
</protein>
<comment type="caution">
    <text evidence="1">The sequence shown here is derived from an EMBL/GenBank/DDBJ whole genome shotgun (WGS) entry which is preliminary data.</text>
</comment>
<proteinExistence type="predicted"/>
<sequence length="150" mass="16347">MHFHTNAAGVITSQGRAQPNPPKIHEGWWAYKEVVQGSFVPAGVLLIKPAGGCVDECAYASPGLYKDPMCAYGQNNLAKLKRRTLTLRSKLVCLWGTTAELSAGRVCPCYMLGPAWDERKSYRQRSERTRGCFYGANAIKQVAAVSPAGV</sequence>
<evidence type="ECO:0000313" key="1">
    <source>
        <dbReference type="EMBL" id="KAA8584093.1"/>
    </source>
</evidence>
<reference evidence="1 2" key="1">
    <citation type="submission" date="2019-08" db="EMBL/GenBank/DDBJ databases">
        <title>A chromosome-level genome assembly, high-density linkage maps, and genome scans reveal the genomic architecture of hybrid incompatibilities underlying speciation via character displacement in darters (Percidae: Etheostominae).</title>
        <authorList>
            <person name="Moran R.L."/>
            <person name="Catchen J.M."/>
            <person name="Fuller R.C."/>
        </authorList>
    </citation>
    <scope>NUCLEOTIDE SEQUENCE [LARGE SCALE GENOMIC DNA]</scope>
    <source>
        <strain evidence="1">EspeVRDwgs_2016</strain>
        <tissue evidence="1">Muscle</tissue>
    </source>
</reference>
<dbReference type="EMBL" id="VOFY01000017">
    <property type="protein sequence ID" value="KAA8584093.1"/>
    <property type="molecule type" value="Genomic_DNA"/>
</dbReference>
<gene>
    <name evidence="1" type="ORF">FQN60_015301</name>
</gene>
<organism evidence="1 2">
    <name type="scientific">Etheostoma spectabile</name>
    <name type="common">orangethroat darter</name>
    <dbReference type="NCBI Taxonomy" id="54343"/>
    <lineage>
        <taxon>Eukaryota</taxon>
        <taxon>Metazoa</taxon>
        <taxon>Chordata</taxon>
        <taxon>Craniata</taxon>
        <taxon>Vertebrata</taxon>
        <taxon>Euteleostomi</taxon>
        <taxon>Actinopterygii</taxon>
        <taxon>Neopterygii</taxon>
        <taxon>Teleostei</taxon>
        <taxon>Neoteleostei</taxon>
        <taxon>Acanthomorphata</taxon>
        <taxon>Eupercaria</taxon>
        <taxon>Perciformes</taxon>
        <taxon>Percoidei</taxon>
        <taxon>Percidae</taxon>
        <taxon>Etheostomatinae</taxon>
        <taxon>Etheostoma</taxon>
    </lineage>
</organism>
<dbReference type="Proteomes" id="UP000327493">
    <property type="component" value="Chromosome 17"/>
</dbReference>
<dbReference type="AlphaFoldDB" id="A0A5J5CTI1"/>
<name>A0A5J5CTI1_9PERO</name>